<keyword evidence="2" id="KW-0813">Transport</keyword>
<evidence type="ECO:0000256" key="1">
    <source>
        <dbReference type="ARBA" id="ARBA00004141"/>
    </source>
</evidence>
<dbReference type="PANTHER" id="PTHR31064">
    <property type="entry name" value="POTASSIUM TRANSPORT PROTEIN DDB_G0292412-RELATED"/>
    <property type="match status" value="1"/>
</dbReference>
<dbReference type="GO" id="GO:0140107">
    <property type="term" value="F:high-affinity potassium ion transmembrane transporter activity"/>
    <property type="evidence" value="ECO:0007669"/>
    <property type="project" value="TreeGrafter"/>
</dbReference>
<feature type="transmembrane region" description="Helical" evidence="8">
    <location>
        <begin position="324"/>
        <end position="346"/>
    </location>
</feature>
<evidence type="ECO:0000256" key="2">
    <source>
        <dbReference type="ARBA" id="ARBA00022448"/>
    </source>
</evidence>
<keyword evidence="6 8" id="KW-0472">Membrane</keyword>
<keyword evidence="5" id="KW-0406">Ion transport</keyword>
<feature type="compositionally biased region" description="Basic and acidic residues" evidence="7">
    <location>
        <begin position="635"/>
        <end position="645"/>
    </location>
</feature>
<dbReference type="EMBL" id="JAVRRJ010000004">
    <property type="protein sequence ID" value="KAK5085791.1"/>
    <property type="molecule type" value="Genomic_DNA"/>
</dbReference>
<keyword evidence="10" id="KW-1185">Reference proteome</keyword>
<evidence type="ECO:0000256" key="7">
    <source>
        <dbReference type="SAM" id="MobiDB-lite"/>
    </source>
</evidence>
<dbReference type="GO" id="GO:1990573">
    <property type="term" value="P:potassium ion import across plasma membrane"/>
    <property type="evidence" value="ECO:0007669"/>
    <property type="project" value="TreeGrafter"/>
</dbReference>
<organism evidence="9 10">
    <name type="scientific">Lithohypha guttulata</name>
    <dbReference type="NCBI Taxonomy" id="1690604"/>
    <lineage>
        <taxon>Eukaryota</taxon>
        <taxon>Fungi</taxon>
        <taxon>Dikarya</taxon>
        <taxon>Ascomycota</taxon>
        <taxon>Pezizomycotina</taxon>
        <taxon>Eurotiomycetes</taxon>
        <taxon>Chaetothyriomycetidae</taxon>
        <taxon>Chaetothyriales</taxon>
        <taxon>Trichomeriaceae</taxon>
        <taxon>Lithohypha</taxon>
    </lineage>
</organism>
<dbReference type="GO" id="GO:0005886">
    <property type="term" value="C:plasma membrane"/>
    <property type="evidence" value="ECO:0007669"/>
    <property type="project" value="TreeGrafter"/>
</dbReference>
<feature type="transmembrane region" description="Helical" evidence="8">
    <location>
        <begin position="20"/>
        <end position="40"/>
    </location>
</feature>
<dbReference type="InterPro" id="IPR003445">
    <property type="entry name" value="Cat_transpt"/>
</dbReference>
<feature type="compositionally biased region" description="Low complexity" evidence="7">
    <location>
        <begin position="71"/>
        <end position="83"/>
    </location>
</feature>
<feature type="transmembrane region" description="Helical" evidence="8">
    <location>
        <begin position="190"/>
        <end position="211"/>
    </location>
</feature>
<evidence type="ECO:0000256" key="5">
    <source>
        <dbReference type="ARBA" id="ARBA00023065"/>
    </source>
</evidence>
<gene>
    <name evidence="9" type="ORF">LTR05_005079</name>
</gene>
<dbReference type="Pfam" id="PF02386">
    <property type="entry name" value="TrkH"/>
    <property type="match status" value="1"/>
</dbReference>
<feature type="compositionally biased region" description="Acidic residues" evidence="7">
    <location>
        <begin position="603"/>
        <end position="622"/>
    </location>
</feature>
<dbReference type="GO" id="GO:0030007">
    <property type="term" value="P:intracellular potassium ion homeostasis"/>
    <property type="evidence" value="ECO:0007669"/>
    <property type="project" value="TreeGrafter"/>
</dbReference>
<feature type="compositionally biased region" description="Basic and acidic residues" evidence="7">
    <location>
        <begin position="588"/>
        <end position="602"/>
    </location>
</feature>
<dbReference type="AlphaFoldDB" id="A0AAN7SZY2"/>
<reference evidence="9 10" key="1">
    <citation type="submission" date="2023-08" db="EMBL/GenBank/DDBJ databases">
        <title>Black Yeasts Isolated from many extreme environments.</title>
        <authorList>
            <person name="Coleine C."/>
            <person name="Stajich J.E."/>
            <person name="Selbmann L."/>
        </authorList>
    </citation>
    <scope>NUCLEOTIDE SEQUENCE [LARGE SCALE GENOMIC DNA]</scope>
    <source>
        <strain evidence="9 10">CCFEE 5910</strain>
    </source>
</reference>
<dbReference type="Proteomes" id="UP001309876">
    <property type="component" value="Unassembled WGS sequence"/>
</dbReference>
<accession>A0AAN7SZY2</accession>
<feature type="region of interest" description="Disordered" evidence="7">
    <location>
        <begin position="66"/>
        <end position="88"/>
    </location>
</feature>
<keyword evidence="4 8" id="KW-1133">Transmembrane helix</keyword>
<comment type="subcellular location">
    <subcellularLocation>
        <location evidence="1">Membrane</location>
        <topology evidence="1">Multi-pass membrane protein</topology>
    </subcellularLocation>
</comment>
<evidence type="ECO:0000313" key="10">
    <source>
        <dbReference type="Proteomes" id="UP001309876"/>
    </source>
</evidence>
<feature type="transmembrane region" description="Helical" evidence="8">
    <location>
        <begin position="390"/>
        <end position="407"/>
    </location>
</feature>
<dbReference type="InterPro" id="IPR051143">
    <property type="entry name" value="TrkH_K-transport"/>
</dbReference>
<evidence type="ECO:0000256" key="8">
    <source>
        <dbReference type="SAM" id="Phobius"/>
    </source>
</evidence>
<evidence type="ECO:0000256" key="4">
    <source>
        <dbReference type="ARBA" id="ARBA00022989"/>
    </source>
</evidence>
<protein>
    <recommendedName>
        <fullName evidence="11">Cation transporter</fullName>
    </recommendedName>
</protein>
<sequence>MCNVGLTTINLGSISGFQQSVLFVDMLLGDLSLVSISVVITRRYFFNKYMTNFLQHSKAGRRVANDVERNSSASGSSAQSDSSGQRRRLLKASGDLHKRSPVVKETKSEHRYDQPHLSAYGGFPAPWHSVYWRKVWRFFESRLSSQEPRDHHYLSFRPKLDQKGRFHSLTRQQQREVGGVEFRALNLLTWLLPAYSIFWMALACIVLAPYVQHTSTSNVIRGAQPGNLNPGWWSIFASVSAYTNCGLNLLNDNMIPLKDNYLVLIFIAVTILAGNTLYPIFLRAIIWLSLKAVPEDSEMHHSLMFLLHHPRRCYLFLFPRKQTLILLLAQVGIHLVAWLMFVILNIGYAPVGQQMSTGLRWFDGLFQAHGLRESGFYIIQMSDIAPALQFAYMILMYTSAMPLIMSIRTTNVYEERSIGQEDENKWQSALKDPEKQEAASSTLSQHLQKQLSYDLWWILVCVWLVSIIERSKLAPSPAAVSTTLQTTISAGPTPAPGFSNGLFAILFETVSAYGTVGLTLGLPYDSYSFCGAWQPLSKLILMTVMLRGRHRVLPMAIDRAVLLPGQDIMEELDKKYRADEDTDGEEERDIKEVREEERGSDHEAEEGESDEGEREETSEATEEAQQKQARRRKQKQTDQSDEVRS</sequence>
<keyword evidence="3 8" id="KW-0812">Transmembrane</keyword>
<dbReference type="PANTHER" id="PTHR31064:SF30">
    <property type="entry name" value="HIGH-AFFINITY POTASSIUM TRANSPORT PROTEIN-RELATED"/>
    <property type="match status" value="1"/>
</dbReference>
<feature type="transmembrane region" description="Helical" evidence="8">
    <location>
        <begin position="262"/>
        <end position="290"/>
    </location>
</feature>
<evidence type="ECO:0008006" key="11">
    <source>
        <dbReference type="Google" id="ProtNLM"/>
    </source>
</evidence>
<name>A0AAN7SZY2_9EURO</name>
<comment type="caution">
    <text evidence="9">The sequence shown here is derived from an EMBL/GenBank/DDBJ whole genome shotgun (WGS) entry which is preliminary data.</text>
</comment>
<feature type="region of interest" description="Disordered" evidence="7">
    <location>
        <begin position="575"/>
        <end position="645"/>
    </location>
</feature>
<evidence type="ECO:0000256" key="3">
    <source>
        <dbReference type="ARBA" id="ARBA00022692"/>
    </source>
</evidence>
<evidence type="ECO:0000313" key="9">
    <source>
        <dbReference type="EMBL" id="KAK5085791.1"/>
    </source>
</evidence>
<proteinExistence type="predicted"/>
<evidence type="ECO:0000256" key="6">
    <source>
        <dbReference type="ARBA" id="ARBA00023136"/>
    </source>
</evidence>